<name>A0A7H1ML02_9LACO</name>
<dbReference type="AlphaFoldDB" id="A0A7H1ML02"/>
<evidence type="ECO:0000313" key="2">
    <source>
        <dbReference type="EMBL" id="QNT64138.1"/>
    </source>
</evidence>
<protein>
    <recommendedName>
        <fullName evidence="1">Flavodoxin-like domain-containing protein</fullName>
    </recommendedName>
</protein>
<dbReference type="RefSeq" id="WP_104914506.1">
    <property type="nucleotide sequence ID" value="NZ_CP026847.1"/>
</dbReference>
<dbReference type="PANTHER" id="PTHR39201">
    <property type="entry name" value="EXPORTED PROTEIN-RELATED"/>
    <property type="match status" value="1"/>
</dbReference>
<organism evidence="2 3">
    <name type="scientific">Weissella koreensis</name>
    <dbReference type="NCBI Taxonomy" id="165096"/>
    <lineage>
        <taxon>Bacteria</taxon>
        <taxon>Bacillati</taxon>
        <taxon>Bacillota</taxon>
        <taxon>Bacilli</taxon>
        <taxon>Lactobacillales</taxon>
        <taxon>Lactobacillaceae</taxon>
        <taxon>Weissella</taxon>
    </lineage>
</organism>
<proteinExistence type="predicted"/>
<gene>
    <name evidence="2" type="ORF">FY536_02105</name>
</gene>
<feature type="domain" description="Flavodoxin-like" evidence="1">
    <location>
        <begin position="3"/>
        <end position="124"/>
    </location>
</feature>
<reference evidence="2 3" key="1">
    <citation type="submission" date="2019-08" db="EMBL/GenBank/DDBJ databases">
        <authorList>
            <person name="Chang H.C."/>
            <person name="Mun S.Y."/>
        </authorList>
    </citation>
    <scope>NUCLEOTIDE SEQUENCE [LARGE SCALE GENOMIC DNA]</scope>
    <source>
        <strain evidence="2 3">SK</strain>
    </source>
</reference>
<sequence>MNKSMIMYFSMSGTTRQAALDLQKQTTGQLFEIKAKVPYPKSYEDYVEVGKEQLDHNIEPELKEALPNLDAYDLIYLGFPTWWQQPPMIIHTVLNDAKLSGKMIVPFTTSMSTDIEASTKVIRSLTEKSDMKIEDGFRYDPTIRQFTGRTNLSDLI</sequence>
<keyword evidence="3" id="KW-1185">Reference proteome</keyword>
<evidence type="ECO:0000313" key="3">
    <source>
        <dbReference type="Proteomes" id="UP000516446"/>
    </source>
</evidence>
<accession>A0A7H1ML02</accession>
<dbReference type="InterPro" id="IPR008254">
    <property type="entry name" value="Flavodoxin/NO_synth"/>
</dbReference>
<dbReference type="GO" id="GO:0010181">
    <property type="term" value="F:FMN binding"/>
    <property type="evidence" value="ECO:0007669"/>
    <property type="project" value="InterPro"/>
</dbReference>
<dbReference type="PANTHER" id="PTHR39201:SF1">
    <property type="entry name" value="FLAVODOXIN-LIKE DOMAIN-CONTAINING PROTEIN"/>
    <property type="match status" value="1"/>
</dbReference>
<dbReference type="SUPFAM" id="SSF52218">
    <property type="entry name" value="Flavoproteins"/>
    <property type="match status" value="1"/>
</dbReference>
<dbReference type="Pfam" id="PF12682">
    <property type="entry name" value="Flavodoxin_4"/>
    <property type="match status" value="1"/>
</dbReference>
<dbReference type="InterPro" id="IPR029039">
    <property type="entry name" value="Flavoprotein-like_sf"/>
</dbReference>
<dbReference type="Gene3D" id="3.40.50.360">
    <property type="match status" value="1"/>
</dbReference>
<dbReference type="EMBL" id="CP043431">
    <property type="protein sequence ID" value="QNT64138.1"/>
    <property type="molecule type" value="Genomic_DNA"/>
</dbReference>
<dbReference type="GO" id="GO:0016651">
    <property type="term" value="F:oxidoreductase activity, acting on NAD(P)H"/>
    <property type="evidence" value="ECO:0007669"/>
    <property type="project" value="UniProtKB-ARBA"/>
</dbReference>
<evidence type="ECO:0000259" key="1">
    <source>
        <dbReference type="Pfam" id="PF12682"/>
    </source>
</evidence>
<dbReference type="Proteomes" id="UP000516446">
    <property type="component" value="Chromosome"/>
</dbReference>